<dbReference type="OrthoDB" id="5472246at2"/>
<accession>A0A5S5DUL1</accession>
<keyword evidence="1" id="KW-1133">Transmembrane helix</keyword>
<keyword evidence="1" id="KW-0812">Transmembrane</keyword>
<evidence type="ECO:0000313" key="4">
    <source>
        <dbReference type="Proteomes" id="UP000323136"/>
    </source>
</evidence>
<gene>
    <name evidence="3" type="ORF">C7447_101264</name>
</gene>
<dbReference type="Pfam" id="PF04892">
    <property type="entry name" value="VanZ"/>
    <property type="match status" value="1"/>
</dbReference>
<name>A0A5S5DUL1_9FLAO</name>
<dbReference type="PANTHER" id="PTHR28008">
    <property type="entry name" value="DOMAIN PROTEIN, PUTATIVE (AFU_ORTHOLOGUE AFUA_3G10980)-RELATED"/>
    <property type="match status" value="1"/>
</dbReference>
<feature type="transmembrane region" description="Helical" evidence="1">
    <location>
        <begin position="45"/>
        <end position="63"/>
    </location>
</feature>
<dbReference type="Proteomes" id="UP000323136">
    <property type="component" value="Unassembled WGS sequence"/>
</dbReference>
<keyword evidence="1" id="KW-0472">Membrane</keyword>
<keyword evidence="4" id="KW-1185">Reference proteome</keyword>
<dbReference type="AlphaFoldDB" id="A0A5S5DUL1"/>
<dbReference type="PANTHER" id="PTHR28008:SF1">
    <property type="entry name" value="DOMAIN PROTEIN, PUTATIVE (AFU_ORTHOLOGUE AFUA_3G10980)-RELATED"/>
    <property type="match status" value="1"/>
</dbReference>
<dbReference type="EMBL" id="VNIA01000001">
    <property type="protein sequence ID" value="TYP99660.1"/>
    <property type="molecule type" value="Genomic_DNA"/>
</dbReference>
<feature type="transmembrane region" description="Helical" evidence="1">
    <location>
        <begin position="70"/>
        <end position="88"/>
    </location>
</feature>
<protein>
    <submittedName>
        <fullName evidence="3">VanZ like protein</fullName>
    </submittedName>
</protein>
<feature type="transmembrane region" description="Helical" evidence="1">
    <location>
        <begin position="100"/>
        <end position="118"/>
    </location>
</feature>
<proteinExistence type="predicted"/>
<dbReference type="NCBIfam" id="NF037970">
    <property type="entry name" value="vanZ_1"/>
    <property type="match status" value="1"/>
</dbReference>
<evidence type="ECO:0000256" key="1">
    <source>
        <dbReference type="SAM" id="Phobius"/>
    </source>
</evidence>
<comment type="caution">
    <text evidence="3">The sequence shown here is derived from an EMBL/GenBank/DDBJ whole genome shotgun (WGS) entry which is preliminary data.</text>
</comment>
<reference evidence="3 4" key="1">
    <citation type="submission" date="2019-07" db="EMBL/GenBank/DDBJ databases">
        <title>Genomic Encyclopedia of Type Strains, Phase IV (KMG-IV): sequencing the most valuable type-strain genomes for metagenomic binning, comparative biology and taxonomic classification.</title>
        <authorList>
            <person name="Goeker M."/>
        </authorList>
    </citation>
    <scope>NUCLEOTIDE SEQUENCE [LARGE SCALE GENOMIC DNA]</scope>
    <source>
        <strain evidence="3 4">DSM 18961</strain>
    </source>
</reference>
<evidence type="ECO:0000313" key="3">
    <source>
        <dbReference type="EMBL" id="TYP99660.1"/>
    </source>
</evidence>
<dbReference type="InterPro" id="IPR006976">
    <property type="entry name" value="VanZ-like"/>
</dbReference>
<evidence type="ECO:0000259" key="2">
    <source>
        <dbReference type="Pfam" id="PF04892"/>
    </source>
</evidence>
<organism evidence="3 4">
    <name type="scientific">Tenacibaculum adriaticum</name>
    <dbReference type="NCBI Taxonomy" id="413713"/>
    <lineage>
        <taxon>Bacteria</taxon>
        <taxon>Pseudomonadati</taxon>
        <taxon>Bacteroidota</taxon>
        <taxon>Flavobacteriia</taxon>
        <taxon>Flavobacteriales</taxon>
        <taxon>Flavobacteriaceae</taxon>
        <taxon>Tenacibaculum</taxon>
    </lineage>
</organism>
<sequence length="126" mass="14626">MLKHIKNLLKDKSVYFAVLITIVIAFLSLVRMGKQPVNFAYLDKIEHSIAYTVLTFFWLLVFGKTTRNKLIVVIFCVFYGIIIEVLQGETTYRTFDFADMFANSIGTVIGLLLFNRFIKNNNLFRD</sequence>
<feature type="domain" description="VanZ-like" evidence="2">
    <location>
        <begin position="31"/>
        <end position="115"/>
    </location>
</feature>
<feature type="transmembrane region" description="Helical" evidence="1">
    <location>
        <begin position="12"/>
        <end position="33"/>
    </location>
</feature>